<sequence>MQIHHQQITKNKNNTKPFVGCSFSFCTNFIKLSNDRISKFIFNNTTTTKIKRVISTKSEPPKCPAIGLFPPLSENKNYIPISGKQLCWEIKQLINNTELAIIRLEQLNTQNNLFKEINESIENIGDKKLEEENVLVKQFVLQVKELFELAKKIEKIIPSFFEEICSDCPQIDEVESSEQLLSKNFTKLLNATIRFDSLKITTPILQNAFSLFRRMCLLKNLGNIYTLNAPLSDQIVLFLSRPSPLFTAIVNSAGHFIGRQRSRELATSHLSEALIVIYNVLKKMLQRLCNNQQQEDYSNTDYHKEFLIRSLMGILLLSDHIDRNFGGIFIPSRSPFDIADFIDIVKLRTSSAEAKKTLATLRFMSRHFSDSEIPTYIRKMFEIN</sequence>
<protein>
    <recommendedName>
        <fullName evidence="5">CYRIA/CYRIB Rac1 binding domain-containing protein</fullName>
    </recommendedName>
</protein>
<dbReference type="GO" id="GO:0031267">
    <property type="term" value="F:small GTPase binding"/>
    <property type="evidence" value="ECO:0007669"/>
    <property type="project" value="InterPro"/>
</dbReference>
<dbReference type="GO" id="GO:0016020">
    <property type="term" value="C:membrane"/>
    <property type="evidence" value="ECO:0007669"/>
    <property type="project" value="UniProtKB-SubCell"/>
</dbReference>
<comment type="similarity">
    <text evidence="2">Belongs to the CYRI family.</text>
</comment>
<evidence type="ECO:0000256" key="4">
    <source>
        <dbReference type="ARBA" id="ARBA00023288"/>
    </source>
</evidence>
<evidence type="ECO:0000313" key="7">
    <source>
        <dbReference type="Proteomes" id="UP000580250"/>
    </source>
</evidence>
<dbReference type="InterPro" id="IPR009828">
    <property type="entry name" value="CYRIA/CYRIB_Rac1-bd"/>
</dbReference>
<dbReference type="GO" id="GO:0030833">
    <property type="term" value="P:regulation of actin filament polymerization"/>
    <property type="evidence" value="ECO:0007669"/>
    <property type="project" value="InterPro"/>
</dbReference>
<dbReference type="EMBL" id="CAJEWN010000145">
    <property type="protein sequence ID" value="CAD2168784.1"/>
    <property type="molecule type" value="Genomic_DNA"/>
</dbReference>
<evidence type="ECO:0000256" key="3">
    <source>
        <dbReference type="ARBA" id="ARBA00023136"/>
    </source>
</evidence>
<gene>
    <name evidence="6" type="ORF">MENT_LOCUS20143</name>
</gene>
<dbReference type="PANTHER" id="PTHR12422">
    <property type="entry name" value="GH09096P"/>
    <property type="match status" value="1"/>
</dbReference>
<comment type="subcellular location">
    <subcellularLocation>
        <location evidence="1">Membrane</location>
        <topology evidence="1">Lipid-anchor</topology>
    </subcellularLocation>
</comment>
<reference evidence="6 7" key="1">
    <citation type="submission" date="2020-08" db="EMBL/GenBank/DDBJ databases">
        <authorList>
            <person name="Koutsovoulos G."/>
            <person name="Danchin GJ E."/>
        </authorList>
    </citation>
    <scope>NUCLEOTIDE SEQUENCE [LARGE SCALE GENOMIC DNA]</scope>
</reference>
<proteinExistence type="inferred from homology"/>
<organism evidence="6 7">
    <name type="scientific">Meloidogyne enterolobii</name>
    <name type="common">Root-knot nematode worm</name>
    <name type="synonym">Meloidogyne mayaguensis</name>
    <dbReference type="NCBI Taxonomy" id="390850"/>
    <lineage>
        <taxon>Eukaryota</taxon>
        <taxon>Metazoa</taxon>
        <taxon>Ecdysozoa</taxon>
        <taxon>Nematoda</taxon>
        <taxon>Chromadorea</taxon>
        <taxon>Rhabditida</taxon>
        <taxon>Tylenchina</taxon>
        <taxon>Tylenchomorpha</taxon>
        <taxon>Tylenchoidea</taxon>
        <taxon>Meloidogynidae</taxon>
        <taxon>Meloidogyninae</taxon>
        <taxon>Meloidogyne</taxon>
    </lineage>
</organism>
<evidence type="ECO:0000256" key="2">
    <source>
        <dbReference type="ARBA" id="ARBA00005778"/>
    </source>
</evidence>
<dbReference type="Pfam" id="PF07159">
    <property type="entry name" value="CYRIA-B_Rac1-bd"/>
    <property type="match status" value="1"/>
</dbReference>
<dbReference type="Proteomes" id="UP000580250">
    <property type="component" value="Unassembled WGS sequence"/>
</dbReference>
<comment type="caution">
    <text evidence="6">The sequence shown here is derived from an EMBL/GenBank/DDBJ whole genome shotgun (WGS) entry which is preliminary data.</text>
</comment>
<accession>A0A6V7V1R1</accession>
<dbReference type="AlphaFoldDB" id="A0A6V7V1R1"/>
<dbReference type="InterPro" id="IPR039789">
    <property type="entry name" value="CYRI"/>
</dbReference>
<evidence type="ECO:0000313" key="6">
    <source>
        <dbReference type="EMBL" id="CAD2168784.1"/>
    </source>
</evidence>
<dbReference type="OrthoDB" id="60973at2759"/>
<evidence type="ECO:0000259" key="5">
    <source>
        <dbReference type="Pfam" id="PF07159"/>
    </source>
</evidence>
<keyword evidence="4" id="KW-0449">Lipoprotein</keyword>
<name>A0A6V7V1R1_MELEN</name>
<keyword evidence="3" id="KW-0472">Membrane</keyword>
<feature type="domain" description="CYRIA/CYRIB Rac1 binding" evidence="5">
    <location>
        <begin position="104"/>
        <end position="378"/>
    </location>
</feature>
<evidence type="ECO:0000256" key="1">
    <source>
        <dbReference type="ARBA" id="ARBA00004635"/>
    </source>
</evidence>